<dbReference type="GO" id="GO:0052861">
    <property type="term" value="F:endo-1,3(4)-beta-glucanase activity"/>
    <property type="evidence" value="ECO:0007669"/>
    <property type="project" value="UniProtKB-EC"/>
</dbReference>
<dbReference type="InterPro" id="IPR013320">
    <property type="entry name" value="ConA-like_dom_sf"/>
</dbReference>
<evidence type="ECO:0000259" key="13">
    <source>
        <dbReference type="PROSITE" id="PS51762"/>
    </source>
</evidence>
<dbReference type="OMA" id="NTMTLHT"/>
<dbReference type="Gene3D" id="2.60.120.200">
    <property type="match status" value="1"/>
</dbReference>
<organism evidence="14 15">
    <name type="scientific">Aspergillus calidoustus</name>
    <dbReference type="NCBI Taxonomy" id="454130"/>
    <lineage>
        <taxon>Eukaryota</taxon>
        <taxon>Fungi</taxon>
        <taxon>Dikarya</taxon>
        <taxon>Ascomycota</taxon>
        <taxon>Pezizomycotina</taxon>
        <taxon>Eurotiomycetes</taxon>
        <taxon>Eurotiomycetidae</taxon>
        <taxon>Eurotiales</taxon>
        <taxon>Aspergillaceae</taxon>
        <taxon>Aspergillus</taxon>
        <taxon>Aspergillus subgen. Nidulantes</taxon>
    </lineage>
</organism>
<name>A0A0U5G930_ASPCI</name>
<feature type="chain" id="PRO_5006857626" description="endo-1,3(4)-beta-glucanase" evidence="12">
    <location>
        <begin position="24"/>
        <end position="347"/>
    </location>
</feature>
<feature type="domain" description="GH16" evidence="13">
    <location>
        <begin position="28"/>
        <end position="284"/>
    </location>
</feature>
<dbReference type="EC" id="3.2.1.6" evidence="4"/>
<reference evidence="15" key="1">
    <citation type="journal article" date="2016" name="Genome Announc.">
        <title>Draft genome sequences of fungus Aspergillus calidoustus.</title>
        <authorList>
            <person name="Horn F."/>
            <person name="Linde J."/>
            <person name="Mattern D.J."/>
            <person name="Walther G."/>
            <person name="Guthke R."/>
            <person name="Scherlach K."/>
            <person name="Martin K."/>
            <person name="Brakhage A.A."/>
            <person name="Petzke L."/>
            <person name="Valiante V."/>
        </authorList>
    </citation>
    <scope>NUCLEOTIDE SEQUENCE [LARGE SCALE GENOMIC DNA]</scope>
    <source>
        <strain evidence="15">SF006504</strain>
    </source>
</reference>
<keyword evidence="8" id="KW-0119">Carbohydrate metabolism</keyword>
<keyword evidence="6" id="KW-0325">Glycoprotein</keyword>
<evidence type="ECO:0000256" key="12">
    <source>
        <dbReference type="SAM" id="SignalP"/>
    </source>
</evidence>
<keyword evidence="9" id="KW-0472">Membrane</keyword>
<protein>
    <recommendedName>
        <fullName evidence="4">endo-1,3(4)-beta-glucanase</fullName>
        <ecNumber evidence="4">3.2.1.6</ecNumber>
    </recommendedName>
</protein>
<dbReference type="Proteomes" id="UP000054771">
    <property type="component" value="Unassembled WGS sequence"/>
</dbReference>
<evidence type="ECO:0000313" key="15">
    <source>
        <dbReference type="Proteomes" id="UP000054771"/>
    </source>
</evidence>
<evidence type="ECO:0000256" key="7">
    <source>
        <dbReference type="ARBA" id="ARBA00022801"/>
    </source>
</evidence>
<dbReference type="SUPFAM" id="SSF49899">
    <property type="entry name" value="Concanavalin A-like lectins/glucanases"/>
    <property type="match status" value="1"/>
</dbReference>
<sequence length="347" mass="37499">MPPVWVIATRGLLLCAAPALAQATFVLKEDFGSPADFLDKFDFFTEPDPTHGFVEYVDKATAETTGLVTTNNDFVYMGVDSTTMAPKDGRRSVRVTSKGVYNHGLVIIDLTHMPGNACGSWPAFWMVGPDWPAGGEIDIIEGVSLLDYNAVALHTTTGCTIDDSGFTGDIQTTNCYYRAPEQASNVGCGIKIPSPQSFGDGFNNAGGGVYATEWTSTGFKTWFFNRDAVPADITAGNPDPLSWPVPDAAFAGDCNFERHFWDMQIVFDTTFCGDWAGNPDVWANSGNCASLAPTCQEYVANNPAAFEQSYWEVVSLKVYEDSNSTQTVAGGAFPSAPRSRVMRRLSA</sequence>
<keyword evidence="10" id="KW-0449">Lipoprotein</keyword>
<evidence type="ECO:0000256" key="11">
    <source>
        <dbReference type="ARBA" id="ARBA00023295"/>
    </source>
</evidence>
<dbReference type="GO" id="GO:0030245">
    <property type="term" value="P:cellulose catabolic process"/>
    <property type="evidence" value="ECO:0007669"/>
    <property type="project" value="UniProtKB-KW"/>
</dbReference>
<evidence type="ECO:0000313" key="14">
    <source>
        <dbReference type="EMBL" id="CEL08224.1"/>
    </source>
</evidence>
<comment type="similarity">
    <text evidence="3">Belongs to the glycosyl hydrolase 16 family.</text>
</comment>
<dbReference type="FunFam" id="2.60.120.200:FF:000114">
    <property type="entry name" value="Probable endo-1,3(4)-beta-glucanase NFIA_089530"/>
    <property type="match status" value="1"/>
</dbReference>
<dbReference type="PROSITE" id="PS51762">
    <property type="entry name" value="GH16_2"/>
    <property type="match status" value="1"/>
</dbReference>
<dbReference type="GO" id="GO:0005886">
    <property type="term" value="C:plasma membrane"/>
    <property type="evidence" value="ECO:0007669"/>
    <property type="project" value="UniProtKB-SubCell"/>
</dbReference>
<evidence type="ECO:0000256" key="6">
    <source>
        <dbReference type="ARBA" id="ARBA00022622"/>
    </source>
</evidence>
<dbReference type="CDD" id="cd02181">
    <property type="entry name" value="GH16_fungal_Lam16A_glucanase"/>
    <property type="match status" value="1"/>
</dbReference>
<dbReference type="OrthoDB" id="192832at2759"/>
<comment type="subcellular location">
    <subcellularLocation>
        <location evidence="2">Cell membrane</location>
        <topology evidence="2">Lipid-anchor</topology>
        <topology evidence="2">GPI-anchor</topology>
    </subcellularLocation>
</comment>
<comment type="catalytic activity">
    <reaction evidence="1">
        <text>Endohydrolysis of (1-&gt;3)- or (1-&gt;4)-linkages in beta-D-glucans when the glucose residue whose reducing group is involved in the linkage to be hydrolyzed is itself substituted at C-3.</text>
        <dbReference type="EC" id="3.2.1.6"/>
    </reaction>
</comment>
<evidence type="ECO:0000256" key="5">
    <source>
        <dbReference type="ARBA" id="ARBA00022475"/>
    </source>
</evidence>
<gene>
    <name evidence="14" type="ORF">ASPCAL11375</name>
</gene>
<feature type="signal peptide" evidence="12">
    <location>
        <begin position="1"/>
        <end position="23"/>
    </location>
</feature>
<evidence type="ECO:0000256" key="3">
    <source>
        <dbReference type="ARBA" id="ARBA00006865"/>
    </source>
</evidence>
<dbReference type="STRING" id="454130.A0A0U5G930"/>
<keyword evidence="12" id="KW-0732">Signal</keyword>
<keyword evidence="5" id="KW-1003">Cell membrane</keyword>
<accession>A0A0U5G930</accession>
<dbReference type="PANTHER" id="PTHR10963:SF24">
    <property type="entry name" value="GLYCOSIDASE C21B10.07-RELATED"/>
    <property type="match status" value="1"/>
</dbReference>
<keyword evidence="7" id="KW-0378">Hydrolase</keyword>
<evidence type="ECO:0000256" key="4">
    <source>
        <dbReference type="ARBA" id="ARBA00012599"/>
    </source>
</evidence>
<proteinExistence type="inferred from homology"/>
<dbReference type="EMBL" id="CDMC01000010">
    <property type="protein sequence ID" value="CEL08224.1"/>
    <property type="molecule type" value="Genomic_DNA"/>
</dbReference>
<dbReference type="PANTHER" id="PTHR10963">
    <property type="entry name" value="GLYCOSYL HYDROLASE-RELATED"/>
    <property type="match status" value="1"/>
</dbReference>
<keyword evidence="11" id="KW-0326">Glycosidase</keyword>
<evidence type="ECO:0000256" key="1">
    <source>
        <dbReference type="ARBA" id="ARBA00000124"/>
    </source>
</evidence>
<dbReference type="InterPro" id="IPR050546">
    <property type="entry name" value="Glycosyl_Hydrlase_16"/>
</dbReference>
<evidence type="ECO:0000256" key="8">
    <source>
        <dbReference type="ARBA" id="ARBA00023001"/>
    </source>
</evidence>
<evidence type="ECO:0000256" key="10">
    <source>
        <dbReference type="ARBA" id="ARBA00023288"/>
    </source>
</evidence>
<evidence type="ECO:0000256" key="2">
    <source>
        <dbReference type="ARBA" id="ARBA00004609"/>
    </source>
</evidence>
<keyword evidence="15" id="KW-1185">Reference proteome</keyword>
<keyword evidence="8" id="KW-0624">Polysaccharide degradation</keyword>
<dbReference type="InterPro" id="IPR000757">
    <property type="entry name" value="Beta-glucanase-like"/>
</dbReference>
<evidence type="ECO:0000256" key="9">
    <source>
        <dbReference type="ARBA" id="ARBA00023136"/>
    </source>
</evidence>
<dbReference type="AlphaFoldDB" id="A0A0U5G930"/>
<dbReference type="Pfam" id="PF26113">
    <property type="entry name" value="GH16_XgeA"/>
    <property type="match status" value="1"/>
</dbReference>
<keyword evidence="6" id="KW-0336">GPI-anchor</keyword>
<dbReference type="GO" id="GO:0098552">
    <property type="term" value="C:side of membrane"/>
    <property type="evidence" value="ECO:0007669"/>
    <property type="project" value="UniProtKB-KW"/>
</dbReference>
<keyword evidence="8" id="KW-0136">Cellulose degradation</keyword>